<dbReference type="InterPro" id="IPR013686">
    <property type="entry name" value="Polypept-transport_assoc_ShlB"/>
</dbReference>
<dbReference type="Gene3D" id="3.10.20.310">
    <property type="entry name" value="membrane protein fhac"/>
    <property type="match status" value="1"/>
</dbReference>
<evidence type="ECO:0000259" key="6">
    <source>
        <dbReference type="Pfam" id="PF08479"/>
    </source>
</evidence>
<feature type="domain" description="Haemolysin activator HlyB C-terminal" evidence="5">
    <location>
        <begin position="193"/>
        <end position="494"/>
    </location>
</feature>
<protein>
    <submittedName>
        <fullName evidence="7">Hemolysin activation/secretion protein</fullName>
    </submittedName>
</protein>
<evidence type="ECO:0000259" key="5">
    <source>
        <dbReference type="Pfam" id="PF03865"/>
    </source>
</evidence>
<dbReference type="Pfam" id="PF03865">
    <property type="entry name" value="ShlB"/>
    <property type="match status" value="1"/>
</dbReference>
<name>A0ABX0XKZ1_9SPHN</name>
<dbReference type="InterPro" id="IPR051544">
    <property type="entry name" value="TPS_OM_transporter"/>
</dbReference>
<keyword evidence="1" id="KW-0472">Membrane</keyword>
<organism evidence="7 8">
    <name type="scientific">Sphingomonas jejuensis</name>
    <dbReference type="NCBI Taxonomy" id="904715"/>
    <lineage>
        <taxon>Bacteria</taxon>
        <taxon>Pseudomonadati</taxon>
        <taxon>Pseudomonadota</taxon>
        <taxon>Alphaproteobacteria</taxon>
        <taxon>Sphingomonadales</taxon>
        <taxon>Sphingomonadaceae</taxon>
        <taxon>Sphingomonas</taxon>
    </lineage>
</organism>
<dbReference type="InterPro" id="IPR005565">
    <property type="entry name" value="Hemolysn_activator_HlyB_C"/>
</dbReference>
<proteinExistence type="predicted"/>
<keyword evidence="8" id="KW-1185">Reference proteome</keyword>
<keyword evidence="2" id="KW-0812">Transmembrane</keyword>
<gene>
    <name evidence="7" type="ORF">GGR88_000978</name>
</gene>
<dbReference type="PANTHER" id="PTHR34597">
    <property type="entry name" value="SLR1661 PROTEIN"/>
    <property type="match status" value="1"/>
</dbReference>
<sequence length="533" mass="56872">MPALAQSGLDRADPDVIQGELPPTPEPDTPGTPVPVQTDAPTPDAVLEDGIFVGAIRVEGLTVLPSESFAATIEPYLGRRLNRVDQQALASAVAATARKSGLVLATARISPQSVRAGVLRVRVDEGRIAAVRVAGARNDLAEAILRRLASGNPVMIGELERQLLLAGDVAGVRVRRARLLREGELNVLAVDLSEDRFGATAFFDNWGTRSIGPIQGQLTADARRLVTPGDELTLAAAVTPVDFQEFLYGSLRYTAPLNTDGTTLAGTVSVARTEPSGRFSRRDLIGDSVGVRGALRHPLIRRYKASLWGTLGFGYRDVVQDWRSERIREDRVTSATARLNGTILIPQGRITGSMLLTQGIDLFNPTREGDPMASRDDGDGRFTKVEFRATLDMAVKGPVSLALSGEAQFASRALLSGEEMGLGGPRFGRGYDYRERSGDEGVAGAAELRWAIADRIGPLQAVQVYGYGDAGTIWNLGEGDGRSGDLFSAGGGLRAAIGRDIGIAVELGVPIGKDRDETGNRSPRLSAELYLRI</sequence>
<evidence type="ECO:0000256" key="4">
    <source>
        <dbReference type="SAM" id="MobiDB-lite"/>
    </source>
</evidence>
<feature type="region of interest" description="Disordered" evidence="4">
    <location>
        <begin position="1"/>
        <end position="40"/>
    </location>
</feature>
<evidence type="ECO:0000313" key="8">
    <source>
        <dbReference type="Proteomes" id="UP000734218"/>
    </source>
</evidence>
<feature type="domain" description="Polypeptide-transport-associated ShlB-type" evidence="6">
    <location>
        <begin position="55"/>
        <end position="126"/>
    </location>
</feature>
<feature type="compositionally biased region" description="Pro residues" evidence="4">
    <location>
        <begin position="22"/>
        <end position="33"/>
    </location>
</feature>
<accession>A0ABX0XKZ1</accession>
<dbReference type="EMBL" id="JAATJE010000001">
    <property type="protein sequence ID" value="NJC33504.1"/>
    <property type="molecule type" value="Genomic_DNA"/>
</dbReference>
<comment type="caution">
    <text evidence="7">The sequence shown here is derived from an EMBL/GenBank/DDBJ whole genome shotgun (WGS) entry which is preliminary data.</text>
</comment>
<dbReference type="RefSeq" id="WP_167953485.1">
    <property type="nucleotide sequence ID" value="NZ_JAATJE010000001.1"/>
</dbReference>
<evidence type="ECO:0000256" key="3">
    <source>
        <dbReference type="ARBA" id="ARBA00023237"/>
    </source>
</evidence>
<keyword evidence="3" id="KW-0998">Cell outer membrane</keyword>
<dbReference type="Gene3D" id="2.40.160.50">
    <property type="entry name" value="membrane protein fhac: a member of the omp85/tpsb transporter family"/>
    <property type="match status" value="1"/>
</dbReference>
<evidence type="ECO:0000256" key="1">
    <source>
        <dbReference type="ARBA" id="ARBA00022452"/>
    </source>
</evidence>
<keyword evidence="1" id="KW-1134">Transmembrane beta strand</keyword>
<evidence type="ECO:0000256" key="2">
    <source>
        <dbReference type="ARBA" id="ARBA00022692"/>
    </source>
</evidence>
<reference evidence="7 8" key="1">
    <citation type="submission" date="2020-03" db="EMBL/GenBank/DDBJ databases">
        <title>Genomic Encyclopedia of Type Strains, Phase IV (KMG-IV): sequencing the most valuable type-strain genomes for metagenomic binning, comparative biology and taxonomic classification.</title>
        <authorList>
            <person name="Goeker M."/>
        </authorList>
    </citation>
    <scope>NUCLEOTIDE SEQUENCE [LARGE SCALE GENOMIC DNA]</scope>
    <source>
        <strain evidence="7 8">DSM 27651</strain>
    </source>
</reference>
<dbReference type="Pfam" id="PF08479">
    <property type="entry name" value="POTRA_2"/>
    <property type="match status" value="1"/>
</dbReference>
<dbReference type="PANTHER" id="PTHR34597:SF6">
    <property type="entry name" value="BLR6126 PROTEIN"/>
    <property type="match status" value="1"/>
</dbReference>
<dbReference type="Proteomes" id="UP000734218">
    <property type="component" value="Unassembled WGS sequence"/>
</dbReference>
<evidence type="ECO:0000313" key="7">
    <source>
        <dbReference type="EMBL" id="NJC33504.1"/>
    </source>
</evidence>